<comment type="caution">
    <text evidence="1">The sequence shown here is derived from an EMBL/GenBank/DDBJ whole genome shotgun (WGS) entry which is preliminary data.</text>
</comment>
<sequence length="117" mass="13323">MSMYSIEVSGWKLIQCELFGKDLALFVIDSFIGRTRVARRLWICISTIDLNGCTLKRETCNRSLLMELLHTGTLYSSWISGLLYVTMRESIELTHHMSYVRGSLFQPKTGDVARGSP</sequence>
<organism evidence="1 2">
    <name type="scientific">Daphnia magna</name>
    <dbReference type="NCBI Taxonomy" id="35525"/>
    <lineage>
        <taxon>Eukaryota</taxon>
        <taxon>Metazoa</taxon>
        <taxon>Ecdysozoa</taxon>
        <taxon>Arthropoda</taxon>
        <taxon>Crustacea</taxon>
        <taxon>Branchiopoda</taxon>
        <taxon>Diplostraca</taxon>
        <taxon>Cladocera</taxon>
        <taxon>Anomopoda</taxon>
        <taxon>Daphniidae</taxon>
        <taxon>Daphnia</taxon>
    </lineage>
</organism>
<name>A0ABR0ANB4_9CRUS</name>
<dbReference type="EMBL" id="JAOYFB010000038">
    <property type="protein sequence ID" value="KAK4026567.1"/>
    <property type="molecule type" value="Genomic_DNA"/>
</dbReference>
<protein>
    <submittedName>
        <fullName evidence="1">Uncharacterized protein</fullName>
    </submittedName>
</protein>
<accession>A0ABR0ANB4</accession>
<dbReference type="Proteomes" id="UP001234178">
    <property type="component" value="Unassembled WGS sequence"/>
</dbReference>
<evidence type="ECO:0000313" key="1">
    <source>
        <dbReference type="EMBL" id="KAK4026567.1"/>
    </source>
</evidence>
<keyword evidence="2" id="KW-1185">Reference proteome</keyword>
<proteinExistence type="predicted"/>
<reference evidence="1 2" key="1">
    <citation type="journal article" date="2023" name="Nucleic Acids Res.">
        <title>The hologenome of Daphnia magna reveals possible DNA methylation and microbiome-mediated evolution of the host genome.</title>
        <authorList>
            <person name="Chaturvedi A."/>
            <person name="Li X."/>
            <person name="Dhandapani V."/>
            <person name="Marshall H."/>
            <person name="Kissane S."/>
            <person name="Cuenca-Cambronero M."/>
            <person name="Asole G."/>
            <person name="Calvet F."/>
            <person name="Ruiz-Romero M."/>
            <person name="Marangio P."/>
            <person name="Guigo R."/>
            <person name="Rago D."/>
            <person name="Mirbahai L."/>
            <person name="Eastwood N."/>
            <person name="Colbourne J.K."/>
            <person name="Zhou J."/>
            <person name="Mallon E."/>
            <person name="Orsini L."/>
        </authorList>
    </citation>
    <scope>NUCLEOTIDE SEQUENCE [LARGE SCALE GENOMIC DNA]</scope>
    <source>
        <strain evidence="1">LRV0_1</strain>
    </source>
</reference>
<evidence type="ECO:0000313" key="2">
    <source>
        <dbReference type="Proteomes" id="UP001234178"/>
    </source>
</evidence>
<gene>
    <name evidence="1" type="ORF">OUZ56_015571</name>
</gene>